<dbReference type="EMBL" id="QGMZ01000028">
    <property type="protein sequence ID" value="PWR71873.1"/>
    <property type="molecule type" value="Genomic_DNA"/>
</dbReference>
<feature type="transmembrane region" description="Helical" evidence="1">
    <location>
        <begin position="24"/>
        <end position="45"/>
    </location>
</feature>
<evidence type="ECO:0000313" key="2">
    <source>
        <dbReference type="EMBL" id="PWR71873.1"/>
    </source>
</evidence>
<keyword evidence="1" id="KW-1133">Transmembrane helix</keyword>
<dbReference type="InterPro" id="IPR008514">
    <property type="entry name" value="T6SS_Hcp"/>
</dbReference>
<organism evidence="2 3">
    <name type="scientific">Methanospirillum stamsii</name>
    <dbReference type="NCBI Taxonomy" id="1277351"/>
    <lineage>
        <taxon>Archaea</taxon>
        <taxon>Methanobacteriati</taxon>
        <taxon>Methanobacteriota</taxon>
        <taxon>Stenosarchaea group</taxon>
        <taxon>Methanomicrobia</taxon>
        <taxon>Methanomicrobiales</taxon>
        <taxon>Methanospirillaceae</taxon>
        <taxon>Methanospirillum</taxon>
    </lineage>
</organism>
<proteinExistence type="predicted"/>
<evidence type="ECO:0000313" key="3">
    <source>
        <dbReference type="Proteomes" id="UP000245934"/>
    </source>
</evidence>
<dbReference type="AlphaFoldDB" id="A0A2V2N9C2"/>
<comment type="caution">
    <text evidence="2">The sequence shown here is derived from an EMBL/GenBank/DDBJ whole genome shotgun (WGS) entry which is preliminary data.</text>
</comment>
<name>A0A2V2N9C2_9EURY</name>
<dbReference type="PANTHER" id="PTHR36152:SF1">
    <property type="entry name" value="UBIQUITIN-LIKE DOMAIN-CONTAINING PROTEIN"/>
    <property type="match status" value="1"/>
</dbReference>
<dbReference type="InterPro" id="IPR053165">
    <property type="entry name" value="HSI-I_assembly_Hcp1"/>
</dbReference>
<keyword evidence="3" id="KW-1185">Reference proteome</keyword>
<dbReference type="Proteomes" id="UP000245934">
    <property type="component" value="Unassembled WGS sequence"/>
</dbReference>
<gene>
    <name evidence="2" type="ORF">DLD82_12700</name>
</gene>
<accession>A0A2V2N9C2</accession>
<evidence type="ECO:0000256" key="1">
    <source>
        <dbReference type="SAM" id="Phobius"/>
    </source>
</evidence>
<dbReference type="InterPro" id="IPR036624">
    <property type="entry name" value="Hcp1-lik_sf"/>
</dbReference>
<dbReference type="Gene3D" id="2.30.110.20">
    <property type="entry name" value="Hcp1-like"/>
    <property type="match status" value="1"/>
</dbReference>
<sequence>MFIVSQPFCLCSSLLPFDIMQRKITVIQLLLILIITGFLCVGCLAQSKEQPSFNPDPEFETAVLDPWMIPVQVLPEQGINSEEMESIRERGVESQPAEVENFGNGGSIKGGPSAIILLVSGVKGMSTLENHRNWIDVMSYSFNSGENPENEKVFGENYLTITKHVDISSPVLFNLMKSGGGPVNEIEIEILGSGQVMAELLMKNARVVGYSSHSDPNDQFIEMVTFAASDAQWKMPLYDDKGMDK</sequence>
<keyword evidence="1" id="KW-0812">Transmembrane</keyword>
<keyword evidence="1" id="KW-0472">Membrane</keyword>
<dbReference type="SUPFAM" id="SSF141452">
    <property type="entry name" value="Hcp1-like"/>
    <property type="match status" value="1"/>
</dbReference>
<dbReference type="PANTHER" id="PTHR36152">
    <property type="entry name" value="CYTOPLASMIC PROTEIN-RELATED"/>
    <property type="match status" value="1"/>
</dbReference>
<protein>
    <submittedName>
        <fullName evidence="2">Uncharacterized protein</fullName>
    </submittedName>
</protein>
<reference evidence="2 3" key="1">
    <citation type="submission" date="2018-05" db="EMBL/GenBank/DDBJ databases">
        <title>Draft genome of Methanospirillum stamsii Pt1.</title>
        <authorList>
            <person name="Dueholm M.S."/>
            <person name="Nielsen P.H."/>
            <person name="Bakmann L.F."/>
            <person name="Otzen D.E."/>
        </authorList>
    </citation>
    <scope>NUCLEOTIDE SEQUENCE [LARGE SCALE GENOMIC DNA]</scope>
    <source>
        <strain evidence="2 3">Pt1</strain>
    </source>
</reference>
<dbReference type="Pfam" id="PF05638">
    <property type="entry name" value="T6SS_HCP"/>
    <property type="match status" value="1"/>
</dbReference>